<keyword evidence="3" id="KW-1185">Reference proteome</keyword>
<dbReference type="EMBL" id="MU004239">
    <property type="protein sequence ID" value="KAF2666063.1"/>
    <property type="molecule type" value="Genomic_DNA"/>
</dbReference>
<protein>
    <submittedName>
        <fullName evidence="2">Uncharacterized protein</fullName>
    </submittedName>
</protein>
<gene>
    <name evidence="2" type="ORF">BT63DRAFT_427855</name>
</gene>
<feature type="region of interest" description="Disordered" evidence="1">
    <location>
        <begin position="18"/>
        <end position="55"/>
    </location>
</feature>
<sequence>MSSLAEQPPALAALKTSALESLKQDRGDDHVSSPSLSTPLASARFEFENGRGNDGTKVLMVEWEDDADTRRLNGTWTVSWEGKPPHVLPAEEKAEIASPHDDDSAPSTADSEVSMRQSSHRLYFFLGPKKSVPATVTLTLTPSDNKSQPIVWKTNPLPAIFPAGLANSKTKNGKGVLHNIWAEKRLEKLGREIQEEAQSNCEGIALQMAISEKEWIEEKFGLATKPRTLNIRPHDIPQSPTSPLSPTGRRLSEKLRGLKLQTVDSPVRPANEEVAVPLCRGKVQKLAAAAESAPAPQPQITAILPPVSTFNTPQTASSLFSIGALLSGQATPSTGLSMHQHAEEEELFALPLSPRSPDMAKSPFSFAAEDTRRYLGAQRA</sequence>
<dbReference type="AlphaFoldDB" id="A0A6A6U459"/>
<feature type="region of interest" description="Disordered" evidence="1">
    <location>
        <begin position="230"/>
        <end position="249"/>
    </location>
</feature>
<feature type="compositionally biased region" description="Basic and acidic residues" evidence="1">
    <location>
        <begin position="22"/>
        <end position="31"/>
    </location>
</feature>
<accession>A0A6A6U459</accession>
<organism evidence="2 3">
    <name type="scientific">Microthyrium microscopicum</name>
    <dbReference type="NCBI Taxonomy" id="703497"/>
    <lineage>
        <taxon>Eukaryota</taxon>
        <taxon>Fungi</taxon>
        <taxon>Dikarya</taxon>
        <taxon>Ascomycota</taxon>
        <taxon>Pezizomycotina</taxon>
        <taxon>Dothideomycetes</taxon>
        <taxon>Dothideomycetes incertae sedis</taxon>
        <taxon>Microthyriales</taxon>
        <taxon>Microthyriaceae</taxon>
        <taxon>Microthyrium</taxon>
    </lineage>
</organism>
<proteinExistence type="predicted"/>
<reference evidence="2" key="1">
    <citation type="journal article" date="2020" name="Stud. Mycol.">
        <title>101 Dothideomycetes genomes: a test case for predicting lifestyles and emergence of pathogens.</title>
        <authorList>
            <person name="Haridas S."/>
            <person name="Albert R."/>
            <person name="Binder M."/>
            <person name="Bloem J."/>
            <person name="Labutti K."/>
            <person name="Salamov A."/>
            <person name="Andreopoulos B."/>
            <person name="Baker S."/>
            <person name="Barry K."/>
            <person name="Bills G."/>
            <person name="Bluhm B."/>
            <person name="Cannon C."/>
            <person name="Castanera R."/>
            <person name="Culley D."/>
            <person name="Daum C."/>
            <person name="Ezra D."/>
            <person name="Gonzalez J."/>
            <person name="Henrissat B."/>
            <person name="Kuo A."/>
            <person name="Liang C."/>
            <person name="Lipzen A."/>
            <person name="Lutzoni F."/>
            <person name="Magnuson J."/>
            <person name="Mondo S."/>
            <person name="Nolan M."/>
            <person name="Ohm R."/>
            <person name="Pangilinan J."/>
            <person name="Park H.-J."/>
            <person name="Ramirez L."/>
            <person name="Alfaro M."/>
            <person name="Sun H."/>
            <person name="Tritt A."/>
            <person name="Yoshinaga Y."/>
            <person name="Zwiers L.-H."/>
            <person name="Turgeon B."/>
            <person name="Goodwin S."/>
            <person name="Spatafora J."/>
            <person name="Crous P."/>
            <person name="Grigoriev I."/>
        </authorList>
    </citation>
    <scope>NUCLEOTIDE SEQUENCE</scope>
    <source>
        <strain evidence="2">CBS 115976</strain>
    </source>
</reference>
<evidence type="ECO:0000256" key="1">
    <source>
        <dbReference type="SAM" id="MobiDB-lite"/>
    </source>
</evidence>
<evidence type="ECO:0000313" key="3">
    <source>
        <dbReference type="Proteomes" id="UP000799302"/>
    </source>
</evidence>
<name>A0A6A6U459_9PEZI</name>
<dbReference type="OrthoDB" id="5344482at2759"/>
<feature type="compositionally biased region" description="Low complexity" evidence="1">
    <location>
        <begin position="32"/>
        <end position="43"/>
    </location>
</feature>
<dbReference type="Proteomes" id="UP000799302">
    <property type="component" value="Unassembled WGS sequence"/>
</dbReference>
<evidence type="ECO:0000313" key="2">
    <source>
        <dbReference type="EMBL" id="KAF2666063.1"/>
    </source>
</evidence>